<organism evidence="1 2">
    <name type="scientific">Pseudoglutamicibacter cumminsii</name>
    <dbReference type="NCBI Taxonomy" id="156979"/>
    <lineage>
        <taxon>Bacteria</taxon>
        <taxon>Bacillati</taxon>
        <taxon>Actinomycetota</taxon>
        <taxon>Actinomycetes</taxon>
        <taxon>Micrococcales</taxon>
        <taxon>Micrococcaceae</taxon>
        <taxon>Pseudoglutamicibacter</taxon>
    </lineage>
</organism>
<protein>
    <submittedName>
        <fullName evidence="1">Pore-forming ESAT-6 family protein</fullName>
    </submittedName>
</protein>
<accession>A0AAP4FDS0</accession>
<proteinExistence type="predicted"/>
<dbReference type="InterPro" id="IPR048032">
    <property type="entry name" value="ESAT6-like"/>
</dbReference>
<gene>
    <name evidence="1" type="ORF">QP116_07315</name>
</gene>
<sequence length="101" mass="11090">MSLDRISFDTGVSGQVQGDIQGIISRLESLIGERDAQVAEAMADFQMDGVDADYQHVEKRWHNASNEVRSIINLVRQTLSNNDETAVSTQSRARNAVANIG</sequence>
<dbReference type="Proteomes" id="UP001240483">
    <property type="component" value="Unassembled WGS sequence"/>
</dbReference>
<dbReference type="SUPFAM" id="SSF140453">
    <property type="entry name" value="EsxAB dimer-like"/>
    <property type="match status" value="1"/>
</dbReference>
<comment type="caution">
    <text evidence="1">The sequence shown here is derived from an EMBL/GenBank/DDBJ whole genome shotgun (WGS) entry which is preliminary data.</text>
</comment>
<dbReference type="EMBL" id="JASODW010000008">
    <property type="protein sequence ID" value="MDK6275534.1"/>
    <property type="molecule type" value="Genomic_DNA"/>
</dbReference>
<dbReference type="AlphaFoldDB" id="A0AAP4FDS0"/>
<dbReference type="NCBIfam" id="NF035935">
    <property type="entry name" value="ESAT6_3"/>
    <property type="match status" value="1"/>
</dbReference>
<dbReference type="Gene3D" id="1.10.287.1060">
    <property type="entry name" value="ESAT-6-like"/>
    <property type="match status" value="1"/>
</dbReference>
<reference evidence="1" key="1">
    <citation type="submission" date="2023-05" db="EMBL/GenBank/DDBJ databases">
        <title>Cataloging the Phylogenetic Diversity of Human Bladder Bacteria.</title>
        <authorList>
            <person name="Du J."/>
        </authorList>
    </citation>
    <scope>NUCLEOTIDE SEQUENCE</scope>
    <source>
        <strain evidence="1">UMB9978</strain>
    </source>
</reference>
<dbReference type="RefSeq" id="WP_101630065.1">
    <property type="nucleotide sequence ID" value="NZ_CALUAG010000018.1"/>
</dbReference>
<name>A0AAP4FDS0_9MICC</name>
<evidence type="ECO:0000313" key="2">
    <source>
        <dbReference type="Proteomes" id="UP001240483"/>
    </source>
</evidence>
<evidence type="ECO:0000313" key="1">
    <source>
        <dbReference type="EMBL" id="MDK6275534.1"/>
    </source>
</evidence>
<dbReference type="InterPro" id="IPR036689">
    <property type="entry name" value="ESAT-6-like_sf"/>
</dbReference>